<accession>A0A433QPP1</accession>
<comment type="caution">
    <text evidence="1">The sequence shown here is derived from an EMBL/GenBank/DDBJ whole genome shotgun (WGS) entry which is preliminary data.</text>
</comment>
<name>A0A433QPP1_9FUNG</name>
<evidence type="ECO:0000313" key="2">
    <source>
        <dbReference type="Proteomes" id="UP000274822"/>
    </source>
</evidence>
<dbReference type="AlphaFoldDB" id="A0A433QPP1"/>
<protein>
    <submittedName>
        <fullName evidence="1">Uncharacterized protein</fullName>
    </submittedName>
</protein>
<evidence type="ECO:0000313" key="1">
    <source>
        <dbReference type="EMBL" id="RUS31728.1"/>
    </source>
</evidence>
<keyword evidence="2" id="KW-1185">Reference proteome</keyword>
<organism evidence="1 2">
    <name type="scientific">Jimgerdemannia flammicorona</name>
    <dbReference type="NCBI Taxonomy" id="994334"/>
    <lineage>
        <taxon>Eukaryota</taxon>
        <taxon>Fungi</taxon>
        <taxon>Fungi incertae sedis</taxon>
        <taxon>Mucoromycota</taxon>
        <taxon>Mucoromycotina</taxon>
        <taxon>Endogonomycetes</taxon>
        <taxon>Endogonales</taxon>
        <taxon>Endogonaceae</taxon>
        <taxon>Jimgerdemannia</taxon>
    </lineage>
</organism>
<dbReference type="EMBL" id="RBNJ01002664">
    <property type="protein sequence ID" value="RUS31728.1"/>
    <property type="molecule type" value="Genomic_DNA"/>
</dbReference>
<reference evidence="1 2" key="1">
    <citation type="journal article" date="2018" name="New Phytol.">
        <title>Phylogenomics of Endogonaceae and evolution of mycorrhizas within Mucoromycota.</title>
        <authorList>
            <person name="Chang Y."/>
            <person name="Desiro A."/>
            <person name="Na H."/>
            <person name="Sandor L."/>
            <person name="Lipzen A."/>
            <person name="Clum A."/>
            <person name="Barry K."/>
            <person name="Grigoriev I.V."/>
            <person name="Martin F.M."/>
            <person name="Stajich J.E."/>
            <person name="Smith M.E."/>
            <person name="Bonito G."/>
            <person name="Spatafora J.W."/>
        </authorList>
    </citation>
    <scope>NUCLEOTIDE SEQUENCE [LARGE SCALE GENOMIC DNA]</scope>
    <source>
        <strain evidence="1 2">AD002</strain>
    </source>
</reference>
<gene>
    <name evidence="1" type="ORF">BC938DRAFT_477218</name>
</gene>
<dbReference type="Proteomes" id="UP000274822">
    <property type="component" value="Unassembled WGS sequence"/>
</dbReference>
<proteinExistence type="predicted"/>
<sequence length="97" mass="10603">MTSREKSPQEVLRSGLSATCETLCCFLVSRGACLPRLPQAREAKNSRESRYSSSVALSLGKQIDTVGSGTQDPTERDILASVDLHPFPLLDAYCQTR</sequence>